<dbReference type="PANTHER" id="PTHR33491">
    <property type="entry name" value="OSJNBA0016N04.9 PROTEIN"/>
    <property type="match status" value="1"/>
</dbReference>
<feature type="chain" id="PRO_5043405666" description="EGF-like domain-containing protein" evidence="6">
    <location>
        <begin position="23"/>
        <end position="512"/>
    </location>
</feature>
<feature type="region of interest" description="Disordered" evidence="5">
    <location>
        <begin position="389"/>
        <end position="456"/>
    </location>
</feature>
<dbReference type="AlphaFoldDB" id="A0AAV5D0X1"/>
<name>A0AAV5D0X1_ELECO</name>
<keyword evidence="9" id="KW-1185">Reference proteome</keyword>
<dbReference type="Pfam" id="PF13947">
    <property type="entry name" value="GUB_WAK_bind"/>
    <property type="match status" value="1"/>
</dbReference>
<dbReference type="PROSITE" id="PS01187">
    <property type="entry name" value="EGF_CA"/>
    <property type="match status" value="1"/>
</dbReference>
<gene>
    <name evidence="8" type="primary">ga21395</name>
    <name evidence="8" type="ORF">PR202_ga21395</name>
</gene>
<dbReference type="FunFam" id="2.10.25.10:FF:000355">
    <property type="entry name" value="Wall-associated receptor kinase 3"/>
    <property type="match status" value="1"/>
</dbReference>
<evidence type="ECO:0000256" key="4">
    <source>
        <dbReference type="PROSITE-ProRule" id="PRU00076"/>
    </source>
</evidence>
<dbReference type="GO" id="GO:0005509">
    <property type="term" value="F:calcium ion binding"/>
    <property type="evidence" value="ECO:0007669"/>
    <property type="project" value="InterPro"/>
</dbReference>
<dbReference type="PROSITE" id="PS00010">
    <property type="entry name" value="ASX_HYDROXYL"/>
    <property type="match status" value="1"/>
</dbReference>
<evidence type="ECO:0000256" key="2">
    <source>
        <dbReference type="ARBA" id="ARBA00022729"/>
    </source>
</evidence>
<feature type="domain" description="EGF-like" evidence="7">
    <location>
        <begin position="309"/>
        <end position="346"/>
    </location>
</feature>
<evidence type="ECO:0000256" key="1">
    <source>
        <dbReference type="ARBA" id="ARBA00004167"/>
    </source>
</evidence>
<dbReference type="InterPro" id="IPR018097">
    <property type="entry name" value="EGF_Ca-bd_CS"/>
</dbReference>
<evidence type="ECO:0000259" key="7">
    <source>
        <dbReference type="PROSITE" id="PS50026"/>
    </source>
</evidence>
<reference evidence="8" key="2">
    <citation type="submission" date="2021-12" db="EMBL/GenBank/DDBJ databases">
        <title>Resequencing data analysis of finger millet.</title>
        <authorList>
            <person name="Hatakeyama M."/>
            <person name="Aluri S."/>
            <person name="Balachadran M.T."/>
            <person name="Sivarajan S.R."/>
            <person name="Poveda L."/>
            <person name="Shimizu-Inatsugi R."/>
            <person name="Schlapbach R."/>
            <person name="Sreeman S.M."/>
            <person name="Shimizu K.K."/>
        </authorList>
    </citation>
    <scope>NUCLEOTIDE SEQUENCE</scope>
</reference>
<reference evidence="8" key="1">
    <citation type="journal article" date="2018" name="DNA Res.">
        <title>Multiple hybrid de novo genome assembly of finger millet, an orphan allotetraploid crop.</title>
        <authorList>
            <person name="Hatakeyama M."/>
            <person name="Aluri S."/>
            <person name="Balachadran M.T."/>
            <person name="Sivarajan S.R."/>
            <person name="Patrignani A."/>
            <person name="Gruter S."/>
            <person name="Poveda L."/>
            <person name="Shimizu-Inatsugi R."/>
            <person name="Baeten J."/>
            <person name="Francoijs K.J."/>
            <person name="Nataraja K.N."/>
            <person name="Reddy Y.A.N."/>
            <person name="Phadnis S."/>
            <person name="Ravikumar R.L."/>
            <person name="Schlapbach R."/>
            <person name="Sreeman S.M."/>
            <person name="Shimizu K.K."/>
        </authorList>
    </citation>
    <scope>NUCLEOTIDE SEQUENCE</scope>
</reference>
<comment type="caution">
    <text evidence="4">Lacks conserved residue(s) required for the propagation of feature annotation.</text>
</comment>
<dbReference type="EMBL" id="BQKI01000010">
    <property type="protein sequence ID" value="GJN03900.1"/>
    <property type="molecule type" value="Genomic_DNA"/>
</dbReference>
<dbReference type="Gene3D" id="2.10.25.10">
    <property type="entry name" value="Laminin"/>
    <property type="match status" value="1"/>
</dbReference>
<proteinExistence type="predicted"/>
<accession>A0AAV5D0X1</accession>
<sequence>MERVERIVAFYVLVATVVQSLGASVDHGQGSRCTRRCGSIDIPYPFGVEPGCYHAAGFNVTCSHGYHPPKLFLGDGTVEVLVISVPDGTVRINSPPLLKDGTRGVDPFWPGLVLNRTWAGGLPKDGPFFVSESANILRAIGCNIQVDLWERVEGCLGSLVGSCTALCPMLSPKDNTTVFPYPFMPNGSCAGLGCCQADIILGYSSYSIQVQERSDSDSYSSFSLNYSGIYIVDQDFAYHEEATRPPNGAATLDWLISNSRCPENTLAPECRSDNSFCQDYVAHSGTLGYLCQCSRGYQGNPYVRHGCQDIDECRYPDTYLCYGNCSNTPGTYTCQCPTGFTGNASLPDGCKAANCSGHHQLTRTQLFGLEFLLSRNAQLILTCKCSGQSEAGAGPEPRRGRQTGVARGRANAGVARPPGVRGEVHGDDERGRARHRAGVRTANRGSARLGRGGVSRHRARCRADRDSARPGHAGVPRRWARWRRASSSSYQQASCFFSIRLSSAHSPFICLN</sequence>
<dbReference type="PROSITE" id="PS50026">
    <property type="entry name" value="EGF_3"/>
    <property type="match status" value="1"/>
</dbReference>
<dbReference type="GO" id="GO:0030247">
    <property type="term" value="F:polysaccharide binding"/>
    <property type="evidence" value="ECO:0007669"/>
    <property type="project" value="InterPro"/>
</dbReference>
<dbReference type="InterPro" id="IPR000742">
    <property type="entry name" value="EGF"/>
</dbReference>
<feature type="signal peptide" evidence="6">
    <location>
        <begin position="1"/>
        <end position="22"/>
    </location>
</feature>
<protein>
    <recommendedName>
        <fullName evidence="7">EGF-like domain-containing protein</fullName>
    </recommendedName>
</protein>
<evidence type="ECO:0000256" key="6">
    <source>
        <dbReference type="SAM" id="SignalP"/>
    </source>
</evidence>
<feature type="compositionally biased region" description="Basic and acidic residues" evidence="5">
    <location>
        <begin position="422"/>
        <end position="431"/>
    </location>
</feature>
<dbReference type="CDD" id="cd00054">
    <property type="entry name" value="EGF_CA"/>
    <property type="match status" value="1"/>
</dbReference>
<comment type="caution">
    <text evidence="8">The sequence shown here is derived from an EMBL/GenBank/DDBJ whole genome shotgun (WGS) entry which is preliminary data.</text>
</comment>
<dbReference type="Proteomes" id="UP001054889">
    <property type="component" value="Unassembled WGS sequence"/>
</dbReference>
<dbReference type="SMART" id="SM00179">
    <property type="entry name" value="EGF_CA"/>
    <property type="match status" value="1"/>
</dbReference>
<keyword evidence="2 6" id="KW-0732">Signal</keyword>
<dbReference type="SUPFAM" id="SSF57196">
    <property type="entry name" value="EGF/Laminin"/>
    <property type="match status" value="1"/>
</dbReference>
<dbReference type="SMART" id="SM00181">
    <property type="entry name" value="EGF"/>
    <property type="match status" value="2"/>
</dbReference>
<dbReference type="InterPro" id="IPR000152">
    <property type="entry name" value="EGF-type_Asp/Asn_hydroxyl_site"/>
</dbReference>
<evidence type="ECO:0000256" key="3">
    <source>
        <dbReference type="ARBA" id="ARBA00023157"/>
    </source>
</evidence>
<keyword evidence="4" id="KW-0245">EGF-like domain</keyword>
<feature type="compositionally biased region" description="Low complexity" evidence="5">
    <location>
        <begin position="404"/>
        <end position="419"/>
    </location>
</feature>
<evidence type="ECO:0000256" key="5">
    <source>
        <dbReference type="SAM" id="MobiDB-lite"/>
    </source>
</evidence>
<dbReference type="GO" id="GO:0016020">
    <property type="term" value="C:membrane"/>
    <property type="evidence" value="ECO:0007669"/>
    <property type="project" value="UniProtKB-SubCell"/>
</dbReference>
<keyword evidence="3" id="KW-1015">Disulfide bond</keyword>
<evidence type="ECO:0000313" key="9">
    <source>
        <dbReference type="Proteomes" id="UP001054889"/>
    </source>
</evidence>
<dbReference type="InterPro" id="IPR025287">
    <property type="entry name" value="WAK_GUB"/>
</dbReference>
<organism evidence="8 9">
    <name type="scientific">Eleusine coracana subsp. coracana</name>
    <dbReference type="NCBI Taxonomy" id="191504"/>
    <lineage>
        <taxon>Eukaryota</taxon>
        <taxon>Viridiplantae</taxon>
        <taxon>Streptophyta</taxon>
        <taxon>Embryophyta</taxon>
        <taxon>Tracheophyta</taxon>
        <taxon>Spermatophyta</taxon>
        <taxon>Magnoliopsida</taxon>
        <taxon>Liliopsida</taxon>
        <taxon>Poales</taxon>
        <taxon>Poaceae</taxon>
        <taxon>PACMAD clade</taxon>
        <taxon>Chloridoideae</taxon>
        <taxon>Cynodonteae</taxon>
        <taxon>Eleusininae</taxon>
        <taxon>Eleusine</taxon>
    </lineage>
</organism>
<comment type="subcellular location">
    <subcellularLocation>
        <location evidence="1">Membrane</location>
        <topology evidence="1">Single-pass membrane protein</topology>
    </subcellularLocation>
</comment>
<evidence type="ECO:0000313" key="8">
    <source>
        <dbReference type="EMBL" id="GJN03900.1"/>
    </source>
</evidence>
<dbReference type="InterPro" id="IPR001881">
    <property type="entry name" value="EGF-like_Ca-bd_dom"/>
</dbReference>